<feature type="transmembrane region" description="Helical" evidence="10">
    <location>
        <begin position="261"/>
        <end position="279"/>
    </location>
</feature>
<keyword evidence="2" id="KW-0813">Transport</keyword>
<dbReference type="PANTHER" id="PTHR43298">
    <property type="entry name" value="MULTIDRUG RESISTANCE PROTEIN NORM-RELATED"/>
    <property type="match status" value="1"/>
</dbReference>
<keyword evidence="7" id="KW-0406">Ion transport</keyword>
<evidence type="ECO:0000256" key="7">
    <source>
        <dbReference type="ARBA" id="ARBA00023065"/>
    </source>
</evidence>
<dbReference type="PIRSF" id="PIRSF006603">
    <property type="entry name" value="DinF"/>
    <property type="match status" value="1"/>
</dbReference>
<feature type="transmembrane region" description="Helical" evidence="10">
    <location>
        <begin position="329"/>
        <end position="353"/>
    </location>
</feature>
<dbReference type="Proteomes" id="UP000006048">
    <property type="component" value="Chromosome"/>
</dbReference>
<dbReference type="GO" id="GO:0015297">
    <property type="term" value="F:antiporter activity"/>
    <property type="evidence" value="ECO:0007669"/>
    <property type="project" value="UniProtKB-KW"/>
</dbReference>
<feature type="transmembrane region" description="Helical" evidence="10">
    <location>
        <begin position="432"/>
        <end position="452"/>
    </location>
</feature>
<dbReference type="STRING" id="869212.Turpa_0912"/>
<keyword evidence="4" id="KW-1003">Cell membrane</keyword>
<dbReference type="AlphaFoldDB" id="I4B2Q6"/>
<dbReference type="KEGG" id="tpx:Turpa_0912"/>
<comment type="subcellular location">
    <subcellularLocation>
        <location evidence="1">Cell membrane</location>
        <topology evidence="1">Multi-pass membrane protein</topology>
    </subcellularLocation>
</comment>
<feature type="transmembrane region" description="Helical" evidence="10">
    <location>
        <begin position="406"/>
        <end position="426"/>
    </location>
</feature>
<dbReference type="HOGENOM" id="CLU_012893_6_5_12"/>
<reference evidence="11 12" key="1">
    <citation type="submission" date="2012-06" db="EMBL/GenBank/DDBJ databases">
        <title>The complete chromosome of genome of Turneriella parva DSM 21527.</title>
        <authorList>
            <consortium name="US DOE Joint Genome Institute (JGI-PGF)"/>
            <person name="Lucas S."/>
            <person name="Han J."/>
            <person name="Lapidus A."/>
            <person name="Bruce D."/>
            <person name="Goodwin L."/>
            <person name="Pitluck S."/>
            <person name="Peters L."/>
            <person name="Kyrpides N."/>
            <person name="Mavromatis K."/>
            <person name="Ivanova N."/>
            <person name="Mikhailova N."/>
            <person name="Chertkov O."/>
            <person name="Detter J.C."/>
            <person name="Tapia R."/>
            <person name="Han C."/>
            <person name="Land M."/>
            <person name="Hauser L."/>
            <person name="Markowitz V."/>
            <person name="Cheng J.-F."/>
            <person name="Hugenholtz P."/>
            <person name="Woyke T."/>
            <person name="Wu D."/>
            <person name="Gronow S."/>
            <person name="Wellnitz S."/>
            <person name="Brambilla E."/>
            <person name="Klenk H.-P."/>
            <person name="Eisen J.A."/>
        </authorList>
    </citation>
    <scope>NUCLEOTIDE SEQUENCE [LARGE SCALE GENOMIC DNA]</scope>
    <source>
        <strain evidence="12">ATCC BAA-1111 / DSM 21527 / NCTC 11395 / H</strain>
    </source>
</reference>
<dbReference type="GO" id="GO:0006811">
    <property type="term" value="P:monoatomic ion transport"/>
    <property type="evidence" value="ECO:0007669"/>
    <property type="project" value="UniProtKB-KW"/>
</dbReference>
<dbReference type="OrthoDB" id="9806302at2"/>
<dbReference type="NCBIfam" id="TIGR00797">
    <property type="entry name" value="matE"/>
    <property type="match status" value="1"/>
</dbReference>
<keyword evidence="6 10" id="KW-1133">Transmembrane helix</keyword>
<dbReference type="InterPro" id="IPR048279">
    <property type="entry name" value="MdtK-like"/>
</dbReference>
<dbReference type="GO" id="GO:0042910">
    <property type="term" value="F:xenobiotic transmembrane transporter activity"/>
    <property type="evidence" value="ECO:0007669"/>
    <property type="project" value="InterPro"/>
</dbReference>
<feature type="transmembrane region" description="Helical" evidence="10">
    <location>
        <begin position="206"/>
        <end position="226"/>
    </location>
</feature>
<dbReference type="PANTHER" id="PTHR43298:SF2">
    <property type="entry name" value="FMN_FAD EXPORTER YEEO-RELATED"/>
    <property type="match status" value="1"/>
</dbReference>
<evidence type="ECO:0000256" key="3">
    <source>
        <dbReference type="ARBA" id="ARBA00022449"/>
    </source>
</evidence>
<dbReference type="GO" id="GO:0005886">
    <property type="term" value="C:plasma membrane"/>
    <property type="evidence" value="ECO:0007669"/>
    <property type="project" value="UniProtKB-SubCell"/>
</dbReference>
<dbReference type="InterPro" id="IPR050222">
    <property type="entry name" value="MATE_MdtK"/>
</dbReference>
<evidence type="ECO:0000256" key="9">
    <source>
        <dbReference type="ARBA" id="ARBA00031636"/>
    </source>
</evidence>
<evidence type="ECO:0000313" key="12">
    <source>
        <dbReference type="Proteomes" id="UP000006048"/>
    </source>
</evidence>
<evidence type="ECO:0000256" key="2">
    <source>
        <dbReference type="ARBA" id="ARBA00022448"/>
    </source>
</evidence>
<feature type="transmembrane region" description="Helical" evidence="10">
    <location>
        <begin position="176"/>
        <end position="194"/>
    </location>
</feature>
<keyword evidence="3" id="KW-0050">Antiport</keyword>
<protein>
    <recommendedName>
        <fullName evidence="9">Multidrug-efflux transporter</fullName>
    </recommendedName>
</protein>
<dbReference type="CDD" id="cd13133">
    <property type="entry name" value="MATE_like_7"/>
    <property type="match status" value="1"/>
</dbReference>
<gene>
    <name evidence="11" type="ordered locus">Turpa_0912</name>
</gene>
<dbReference type="Pfam" id="PF01554">
    <property type="entry name" value="MatE"/>
    <property type="match status" value="2"/>
</dbReference>
<proteinExistence type="predicted"/>
<sequence>MSEPVTNLEPMAELPASRAGRWKAILKIAWPLIVANSFWNLQMTIDRLFLADYATEAMGAAVAVMGVFWTPMALLQQTASYVTTFVAQYFGANRNAMIGPAVWQAIYVSIIGGLLFIGLIPFAGSVFGAMGHASSMQRLEVDYFVAMCFSALPTAVVAAASGYFTGLGRTQVIMQINGVGLVANAILDYCMILGKLGFPKMGIAGAGYATAIGTAIAALYGMYLVFSDRERREYGLTTGWKWNNELMARFIRFGVPSGMQWALEGLAFSIFLIFIGRMADGSAALSASSIVVTIMMLSILPTLGMAQATSVLVGQFLGEKKPDQAERAVWAGWQVTVMYILTAGLTFVLFPGFYLSWFANKNDAEMWAKVSVIAPYLLMFVATFTISDSVNLIFSFSLKGAGDTRFVTIVALILPWPLMVMPAWLFQDKPGAVYWAWGAATVFSIVQASVFWRRFVGGKWKQMSVIN</sequence>
<feature type="transmembrane region" description="Helical" evidence="10">
    <location>
        <begin position="373"/>
        <end position="394"/>
    </location>
</feature>
<keyword evidence="8 10" id="KW-0472">Membrane</keyword>
<accession>I4B2Q6</accession>
<evidence type="ECO:0000256" key="4">
    <source>
        <dbReference type="ARBA" id="ARBA00022475"/>
    </source>
</evidence>
<evidence type="ECO:0000256" key="5">
    <source>
        <dbReference type="ARBA" id="ARBA00022692"/>
    </source>
</evidence>
<feature type="transmembrane region" description="Helical" evidence="10">
    <location>
        <begin position="104"/>
        <end position="123"/>
    </location>
</feature>
<feature type="transmembrane region" description="Helical" evidence="10">
    <location>
        <begin position="48"/>
        <end position="68"/>
    </location>
</feature>
<evidence type="ECO:0000313" key="11">
    <source>
        <dbReference type="EMBL" id="AFM11563.1"/>
    </source>
</evidence>
<keyword evidence="12" id="KW-1185">Reference proteome</keyword>
<dbReference type="InterPro" id="IPR002528">
    <property type="entry name" value="MATE_fam"/>
</dbReference>
<evidence type="ECO:0000256" key="1">
    <source>
        <dbReference type="ARBA" id="ARBA00004651"/>
    </source>
</evidence>
<feature type="transmembrane region" description="Helical" evidence="10">
    <location>
        <begin position="291"/>
        <end position="317"/>
    </location>
</feature>
<evidence type="ECO:0000256" key="8">
    <source>
        <dbReference type="ARBA" id="ARBA00023136"/>
    </source>
</evidence>
<evidence type="ECO:0000256" key="6">
    <source>
        <dbReference type="ARBA" id="ARBA00022989"/>
    </source>
</evidence>
<keyword evidence="5 10" id="KW-0812">Transmembrane</keyword>
<evidence type="ECO:0000256" key="10">
    <source>
        <dbReference type="SAM" id="Phobius"/>
    </source>
</evidence>
<organism evidence="11 12">
    <name type="scientific">Turneriella parva (strain ATCC BAA-1111 / DSM 21527 / NCTC 11395 / H)</name>
    <name type="common">Leptospira parva</name>
    <dbReference type="NCBI Taxonomy" id="869212"/>
    <lineage>
        <taxon>Bacteria</taxon>
        <taxon>Pseudomonadati</taxon>
        <taxon>Spirochaetota</taxon>
        <taxon>Spirochaetia</taxon>
        <taxon>Leptospirales</taxon>
        <taxon>Leptospiraceae</taxon>
        <taxon>Turneriella</taxon>
    </lineage>
</organism>
<dbReference type="EMBL" id="CP002959">
    <property type="protein sequence ID" value="AFM11563.1"/>
    <property type="molecule type" value="Genomic_DNA"/>
</dbReference>
<feature type="transmembrane region" description="Helical" evidence="10">
    <location>
        <begin position="143"/>
        <end position="164"/>
    </location>
</feature>
<name>I4B2Q6_TURPD</name>
<dbReference type="RefSeq" id="WP_014802081.1">
    <property type="nucleotide sequence ID" value="NC_018020.1"/>
</dbReference>